<feature type="compositionally biased region" description="Basic and acidic residues" evidence="1">
    <location>
        <begin position="193"/>
        <end position="202"/>
    </location>
</feature>
<sequence length="211" mass="23095">MRLPFLSSKANNGKAEALVETRRKAAADEEEADEAPRWKKTATGKKAIAKAERKQAKKKAAWEREQERRRLHALARWENVLRSEPQAAQSAEAAGEAVVPGTVLSANGRLENSRRSRARRSRRYLDADHLDEVSDTDESDESDDSAGNNNSNADGPSEQTAVMGGNLPAGPVFQLGSSPAAQLHQVAAMRELPMLERPENETTRPACQADE</sequence>
<feature type="region of interest" description="Disordered" evidence="1">
    <location>
        <begin position="84"/>
        <end position="176"/>
    </location>
</feature>
<feature type="region of interest" description="Disordered" evidence="1">
    <location>
        <begin position="191"/>
        <end position="211"/>
    </location>
</feature>
<dbReference type="Proteomes" id="UP000011083">
    <property type="component" value="Unassembled WGS sequence"/>
</dbReference>
<protein>
    <submittedName>
        <fullName evidence="2">Uncharacterized protein</fullName>
    </submittedName>
</protein>
<keyword evidence="3" id="KW-1185">Reference proteome</keyword>
<evidence type="ECO:0000313" key="2">
    <source>
        <dbReference type="EMBL" id="ELR13267.1"/>
    </source>
</evidence>
<dbReference type="AlphaFoldDB" id="L8GJR7"/>
<feature type="compositionally biased region" description="Basic and acidic residues" evidence="1">
    <location>
        <begin position="17"/>
        <end position="27"/>
    </location>
</feature>
<dbReference type="VEuPathDB" id="AmoebaDB:ACA1_147760"/>
<feature type="compositionally biased region" description="Acidic residues" evidence="1">
    <location>
        <begin position="133"/>
        <end position="144"/>
    </location>
</feature>
<feature type="compositionally biased region" description="Basic and acidic residues" evidence="1">
    <location>
        <begin position="123"/>
        <end position="132"/>
    </location>
</feature>
<feature type="compositionally biased region" description="Low complexity" evidence="1">
    <location>
        <begin position="84"/>
        <end position="97"/>
    </location>
</feature>
<dbReference type="KEGG" id="acan:ACA1_147760"/>
<feature type="region of interest" description="Disordered" evidence="1">
    <location>
        <begin position="1"/>
        <end position="47"/>
    </location>
</feature>
<feature type="compositionally biased region" description="Low complexity" evidence="1">
    <location>
        <begin position="145"/>
        <end position="157"/>
    </location>
</feature>
<accession>L8GJR7</accession>
<evidence type="ECO:0000313" key="3">
    <source>
        <dbReference type="Proteomes" id="UP000011083"/>
    </source>
</evidence>
<reference evidence="2 3" key="1">
    <citation type="journal article" date="2013" name="Genome Biol.">
        <title>Genome of Acanthamoeba castellanii highlights extensive lateral gene transfer and early evolution of tyrosine kinase signaling.</title>
        <authorList>
            <person name="Clarke M."/>
            <person name="Lohan A.J."/>
            <person name="Liu B."/>
            <person name="Lagkouvardos I."/>
            <person name="Roy S."/>
            <person name="Zafar N."/>
            <person name="Bertelli C."/>
            <person name="Schilde C."/>
            <person name="Kianianmomeni A."/>
            <person name="Burglin T.R."/>
            <person name="Frech C."/>
            <person name="Turcotte B."/>
            <person name="Kopec K.O."/>
            <person name="Synnott J.M."/>
            <person name="Choo C."/>
            <person name="Paponov I."/>
            <person name="Finkler A."/>
            <person name="Soon Heng Tan C."/>
            <person name="Hutchins A.P."/>
            <person name="Weinmeier T."/>
            <person name="Rattei T."/>
            <person name="Chu J.S."/>
            <person name="Gimenez G."/>
            <person name="Irimia M."/>
            <person name="Rigden D.J."/>
            <person name="Fitzpatrick D.A."/>
            <person name="Lorenzo-Morales J."/>
            <person name="Bateman A."/>
            <person name="Chiu C.H."/>
            <person name="Tang P."/>
            <person name="Hegemann P."/>
            <person name="Fromm H."/>
            <person name="Raoult D."/>
            <person name="Greub G."/>
            <person name="Miranda-Saavedra D."/>
            <person name="Chen N."/>
            <person name="Nash P."/>
            <person name="Ginger M.L."/>
            <person name="Horn M."/>
            <person name="Schaap P."/>
            <person name="Caler L."/>
            <person name="Loftus B."/>
        </authorList>
    </citation>
    <scope>NUCLEOTIDE SEQUENCE [LARGE SCALE GENOMIC DNA]</scope>
    <source>
        <strain evidence="2 3">Neff</strain>
    </source>
</reference>
<proteinExistence type="predicted"/>
<dbReference type="GeneID" id="14913789"/>
<organism evidence="2 3">
    <name type="scientific">Acanthamoeba castellanii (strain ATCC 30010 / Neff)</name>
    <dbReference type="NCBI Taxonomy" id="1257118"/>
    <lineage>
        <taxon>Eukaryota</taxon>
        <taxon>Amoebozoa</taxon>
        <taxon>Discosea</taxon>
        <taxon>Longamoebia</taxon>
        <taxon>Centramoebida</taxon>
        <taxon>Acanthamoebidae</taxon>
        <taxon>Acanthamoeba</taxon>
    </lineage>
</organism>
<dbReference type="EMBL" id="KB008095">
    <property type="protein sequence ID" value="ELR13267.1"/>
    <property type="molecule type" value="Genomic_DNA"/>
</dbReference>
<name>L8GJR7_ACACF</name>
<evidence type="ECO:0000256" key="1">
    <source>
        <dbReference type="SAM" id="MobiDB-lite"/>
    </source>
</evidence>
<gene>
    <name evidence="2" type="ORF">ACA1_147760</name>
</gene>
<dbReference type="RefSeq" id="XP_004335280.1">
    <property type="nucleotide sequence ID" value="XM_004335232.1"/>
</dbReference>